<accession>A0AAE8YGD7</accession>
<sequence>MHSVLDSLSDRTWTENTLFISGALTAAKDIPKHALACVFEGEIHAHDSGRDVVVTERSHILYFTGHKGERLLCDPSGSATHGHRVAHSPTPNLYLDLYRCDCVYRIALIAKSHIKKGEPLTLDFQPKHRIDVPFKGYSMSTETNETSCAQRCHEHSGPEEDTSGFIEDQALVSGEASEDEDSASGSQLSDLFDVHSNSEYLSDSNDTMFCQAYNVLTRRFELYSFPEKVKLLQHYVTHMGNDTASLKLFINALRDSCFAQQEHIILSGAQNKLSDTVFITSISESLYEIKRVTGQCQHKVLINALGQGNPLPESNMNALTQAMHNLKSPSKSKKKKQKDRTPITVKHKRMRTDTGAVRVLNYQHHPCVLQAELECAYKVLTHNQRLGVADHRLQYIPVNMRTGQCVHFNLVLEQKYKHYLLCLPGNTCFTEEFTGKYHEYAEHQIMGLTSLFETSVAVQMETREINECTLLGFATYKLTKYDAILKDTFKVLEKMQIPDLEHALLVPLTELGYEEYVKLIEDCDHYKHVGNVDEKVRRKLKLDACDSRDVFKKMVNWLEECHAKTKPEIVKLIDDLRPGDKMFKSLRALNDSGPAMRSCIDAAVWYLSMRDRYLPNECRSNLAKASGRLWWHIYSLFKLEYNNVTDFEWDNHEHMQWLLCTVLRPQTLTEKLLLSQKIQPIRFANDLSEMLYGENRRERTIVLYSPQKRCGKSILADAIMKLVNGARLALDHSESREFVISSLADSGCVVIEDPSPEGIRYIDKALRPHLDGDTVQINKKNEPVSERQFPPILITSNAALCCSTFQTRAKVYTFDTTMEKVFANRFVNTIPAHDVAQFLAKYTLFPMCNAIYQGHLNFGTFSFLQCDSDTVNGHSPFCAFLLHISRIHALGVQPVRYKMHAHGHTIQMCNYERIRPKHIGQFLTCTALKTGELFALHEHKMVNTVTDEDRMQVKHFRDFMEHIVITLSQILSSIQDASAAFILPDSSLSKTGTLTAPAIPLTQDLYLEMSQETRVQSCPPTLLLSSSEKARLFTTDTHALTGYLTRMSTILSELSKRYNVIDTFGEVSGSAYAMLTGKTQMTLREYVHRNVREDEDMFG</sequence>
<reference evidence="5" key="1">
    <citation type="submission" date="2021-07" db="EMBL/GenBank/DDBJ databases">
        <title>Novel Adomaviruses Associated with Blotchy Bass Syndrome and Mucoid Lesions on Smallmouth Bass (Micropterus dolomieu).</title>
        <authorList>
            <person name="Iwanowicz L.R."/>
            <person name="Young K.T."/>
            <person name="Adams C.R."/>
            <person name="Blazer V.S."/>
            <person name="Walsh H.L."/>
            <person name="Raines C.D."/>
            <person name="Cornman R.S."/>
        </authorList>
    </citation>
    <scope>NUCLEOTIDE SEQUENCE</scope>
    <source>
        <strain evidence="5">SUSMA89</strain>
    </source>
</reference>
<dbReference type="SUPFAM" id="SSF82199">
    <property type="entry name" value="SET domain"/>
    <property type="match status" value="1"/>
</dbReference>
<dbReference type="EMBL" id="MZ673484">
    <property type="protein sequence ID" value="UFQ21635.1"/>
    <property type="molecule type" value="Genomic_DNA"/>
</dbReference>
<evidence type="ECO:0000259" key="4">
    <source>
        <dbReference type="PROSITE" id="PS51206"/>
    </source>
</evidence>
<dbReference type="GO" id="GO:0005524">
    <property type="term" value="F:ATP binding"/>
    <property type="evidence" value="ECO:0007669"/>
    <property type="project" value="UniProtKB-KW"/>
</dbReference>
<dbReference type="GO" id="GO:0006260">
    <property type="term" value="P:DNA replication"/>
    <property type="evidence" value="ECO:0007669"/>
    <property type="project" value="InterPro"/>
</dbReference>
<keyword evidence="2" id="KW-0067">ATP-binding</keyword>
<evidence type="ECO:0000313" key="5">
    <source>
        <dbReference type="EMBL" id="UFQ21635.1"/>
    </source>
</evidence>
<evidence type="ECO:0000256" key="2">
    <source>
        <dbReference type="ARBA" id="ARBA00022840"/>
    </source>
</evidence>
<evidence type="ECO:0000256" key="1">
    <source>
        <dbReference type="ARBA" id="ARBA00022741"/>
    </source>
</evidence>
<dbReference type="Proteomes" id="UP001242828">
    <property type="component" value="Segment"/>
</dbReference>
<dbReference type="Gene3D" id="3.40.50.300">
    <property type="entry name" value="P-loop containing nucleotide triphosphate hydrolases"/>
    <property type="match status" value="1"/>
</dbReference>
<dbReference type="InterPro" id="IPR014015">
    <property type="entry name" value="Helicase_SF3_DNA-vir"/>
</dbReference>
<dbReference type="InterPro" id="IPR001177">
    <property type="entry name" value="PPV_DNA_helicase_E1_C"/>
</dbReference>
<dbReference type="PROSITE" id="PS51206">
    <property type="entry name" value="SF3_HELICASE_1"/>
    <property type="match status" value="1"/>
</dbReference>
<feature type="domain" description="SF3 helicase" evidence="4">
    <location>
        <begin position="650"/>
        <end position="827"/>
    </location>
</feature>
<dbReference type="GO" id="GO:0003678">
    <property type="term" value="F:DNA helicase activity"/>
    <property type="evidence" value="ECO:0007669"/>
    <property type="project" value="InterPro"/>
</dbReference>
<dbReference type="SUPFAM" id="SSF52540">
    <property type="entry name" value="P-loop containing nucleoside triphosphate hydrolases"/>
    <property type="match status" value="1"/>
</dbReference>
<evidence type="ECO:0000313" key="6">
    <source>
        <dbReference type="Proteomes" id="UP001242828"/>
    </source>
</evidence>
<protein>
    <submittedName>
        <fullName evidence="5">EO1</fullName>
    </submittedName>
</protein>
<evidence type="ECO:0000256" key="3">
    <source>
        <dbReference type="ARBA" id="ARBA00093297"/>
    </source>
</evidence>
<dbReference type="GO" id="GO:0003677">
    <property type="term" value="F:DNA binding"/>
    <property type="evidence" value="ECO:0007669"/>
    <property type="project" value="InterPro"/>
</dbReference>
<dbReference type="Pfam" id="PF00519">
    <property type="entry name" value="PPV_E1_C"/>
    <property type="match status" value="1"/>
</dbReference>
<dbReference type="InterPro" id="IPR027417">
    <property type="entry name" value="P-loop_NTPase"/>
</dbReference>
<keyword evidence="1" id="KW-0547">Nucleotide-binding</keyword>
<comment type="function">
    <text evidence="3">ATP-dependent DNA 3'-5' helicase required for initiation of viral DNA replication. It forms a complex with the viral E2 protein. The E1-E2 complex binds to the replication origin which contains binding sites for both proteins. During the initial step, a dimer of E1 interacts with a dimer of protein E2 leading to a complex that binds the viral origin of replication with high specificity. Then, a second dimer of E1 displaces the E2 dimer in an ATP-dependent manner to form the E1 tetramer. Following this, two E1 monomers are added to each half of the site, which results in the formation of two E1 trimers on the viral ori. Subsequently, two hexamers will be created. The double hexamer acts as a bi-directional helicase machinery and unwinds the viral DNA and then recruits the host DNA polymerase to start replication.</text>
</comment>
<organism evidence="5 6">
    <name type="scientific">Micropterus dolomieu adomavirus 1</name>
    <dbReference type="NCBI Taxonomy" id="2744370"/>
    <lineage>
        <taxon>Viruses</taxon>
        <taxon>Adomaviruses</taxon>
    </lineage>
</organism>
<proteinExistence type="predicted"/>
<dbReference type="InterPro" id="IPR046341">
    <property type="entry name" value="SET_dom_sf"/>
</dbReference>
<name>A0AAE8YGD7_9VIRU</name>
<dbReference type="Gene3D" id="2.170.270.10">
    <property type="entry name" value="SET domain"/>
    <property type="match status" value="1"/>
</dbReference>